<feature type="compositionally biased region" description="Basic residues" evidence="1">
    <location>
        <begin position="100"/>
        <end position="109"/>
    </location>
</feature>
<evidence type="ECO:0000313" key="4">
    <source>
        <dbReference type="Proteomes" id="UP001189624"/>
    </source>
</evidence>
<evidence type="ECO:0000256" key="1">
    <source>
        <dbReference type="SAM" id="MobiDB-lite"/>
    </source>
</evidence>
<dbReference type="Pfam" id="PF05678">
    <property type="entry name" value="VQ"/>
    <property type="match status" value="1"/>
</dbReference>
<feature type="region of interest" description="Disordered" evidence="1">
    <location>
        <begin position="70"/>
        <end position="117"/>
    </location>
</feature>
<dbReference type="PANTHER" id="PTHR33179">
    <property type="entry name" value="VQ MOTIF-CONTAINING PROTEIN"/>
    <property type="match status" value="1"/>
</dbReference>
<proteinExistence type="predicted"/>
<feature type="domain" description="VQ" evidence="2">
    <location>
        <begin position="110"/>
        <end position="132"/>
    </location>
</feature>
<sequence length="241" mass="25425">MASSENVASIEPWMMLRPPVTDSWLAEFFTRDTDSITRALQKSLSAAAVLPEDNNFFPFVNNSDTAAAATTTTTPTVSSLSGSDHDSAPRRRAPQATGKISKRKSRASKRSQTTFITADPANFRQMVQQVTGVRFGAAAPIAPAVLKPEPHRPAGNLARFSAAAGCLPTLDTSAFLLDHNQQVVGPTSAGSGPATGLSVPGQLHFPPPLSGLDPNAASLASLGLDFDTFSSFPTLESWKVM</sequence>
<dbReference type="GO" id="GO:0005516">
    <property type="term" value="F:calmodulin binding"/>
    <property type="evidence" value="ECO:0007669"/>
    <property type="project" value="TreeGrafter"/>
</dbReference>
<dbReference type="EMBL" id="OY731398">
    <property type="protein sequence ID" value="CAJ1916955.1"/>
    <property type="molecule type" value="Genomic_DNA"/>
</dbReference>
<dbReference type="InterPro" id="IPR008889">
    <property type="entry name" value="VQ"/>
</dbReference>
<gene>
    <name evidence="3" type="ORF">AYBTSS11_LOCUS3628</name>
</gene>
<dbReference type="AlphaFoldDB" id="A0AA86RSJ7"/>
<dbReference type="Gramene" id="rna-AYBTSS11_LOCUS3628">
    <property type="protein sequence ID" value="CAJ1916955.1"/>
    <property type="gene ID" value="gene-AYBTSS11_LOCUS3628"/>
</dbReference>
<protein>
    <recommendedName>
        <fullName evidence="2">VQ domain-containing protein</fullName>
    </recommendedName>
</protein>
<evidence type="ECO:0000259" key="2">
    <source>
        <dbReference type="Pfam" id="PF05678"/>
    </source>
</evidence>
<organism evidence="3 4">
    <name type="scientific">Sphenostylis stenocarpa</name>
    <dbReference type="NCBI Taxonomy" id="92480"/>
    <lineage>
        <taxon>Eukaryota</taxon>
        <taxon>Viridiplantae</taxon>
        <taxon>Streptophyta</taxon>
        <taxon>Embryophyta</taxon>
        <taxon>Tracheophyta</taxon>
        <taxon>Spermatophyta</taxon>
        <taxon>Magnoliopsida</taxon>
        <taxon>eudicotyledons</taxon>
        <taxon>Gunneridae</taxon>
        <taxon>Pentapetalae</taxon>
        <taxon>rosids</taxon>
        <taxon>fabids</taxon>
        <taxon>Fabales</taxon>
        <taxon>Fabaceae</taxon>
        <taxon>Papilionoideae</taxon>
        <taxon>50 kb inversion clade</taxon>
        <taxon>NPAAA clade</taxon>
        <taxon>indigoferoid/millettioid clade</taxon>
        <taxon>Phaseoleae</taxon>
        <taxon>Sphenostylis</taxon>
    </lineage>
</organism>
<dbReference type="GO" id="GO:0006970">
    <property type="term" value="P:response to osmotic stress"/>
    <property type="evidence" value="ECO:0007669"/>
    <property type="project" value="TreeGrafter"/>
</dbReference>
<evidence type="ECO:0000313" key="3">
    <source>
        <dbReference type="EMBL" id="CAJ1916955.1"/>
    </source>
</evidence>
<dbReference type="InterPro" id="IPR039609">
    <property type="entry name" value="VQ_15/22"/>
</dbReference>
<dbReference type="GO" id="GO:0005634">
    <property type="term" value="C:nucleus"/>
    <property type="evidence" value="ECO:0007669"/>
    <property type="project" value="TreeGrafter"/>
</dbReference>
<name>A0AA86RSJ7_9FABA</name>
<reference evidence="3" key="1">
    <citation type="submission" date="2023-10" db="EMBL/GenBank/DDBJ databases">
        <authorList>
            <person name="Domelevo Entfellner J.-B."/>
        </authorList>
    </citation>
    <scope>NUCLEOTIDE SEQUENCE</scope>
</reference>
<dbReference type="Proteomes" id="UP001189624">
    <property type="component" value="Chromosome 1"/>
</dbReference>
<accession>A0AA86RSJ7</accession>
<keyword evidence="4" id="KW-1185">Reference proteome</keyword>
<dbReference type="PANTHER" id="PTHR33179:SF9">
    <property type="entry name" value="OS01G0278000 PROTEIN"/>
    <property type="match status" value="1"/>
</dbReference>